<organism evidence="2">
    <name type="scientific">Tetraodon nigroviridis</name>
    <name type="common">Spotted green pufferfish</name>
    <name type="synonym">Chelonodon nigroviridis</name>
    <dbReference type="NCBI Taxonomy" id="99883"/>
    <lineage>
        <taxon>Eukaryota</taxon>
        <taxon>Metazoa</taxon>
        <taxon>Chordata</taxon>
        <taxon>Craniata</taxon>
        <taxon>Vertebrata</taxon>
        <taxon>Euteleostomi</taxon>
        <taxon>Actinopterygii</taxon>
        <taxon>Neopterygii</taxon>
        <taxon>Teleostei</taxon>
        <taxon>Neoteleostei</taxon>
        <taxon>Acanthomorphata</taxon>
        <taxon>Eupercaria</taxon>
        <taxon>Tetraodontiformes</taxon>
        <taxon>Tetradontoidea</taxon>
        <taxon>Tetraodontidae</taxon>
        <taxon>Tetraodon</taxon>
    </lineage>
</organism>
<evidence type="ECO:0000256" key="1">
    <source>
        <dbReference type="SAM" id="MobiDB-lite"/>
    </source>
</evidence>
<dbReference type="EMBL" id="CAAE01023457">
    <property type="protein sequence ID" value="CAG14576.1"/>
    <property type="molecule type" value="Genomic_DNA"/>
</dbReference>
<comment type="caution">
    <text evidence="2">The sequence shown here is derived from an EMBL/GenBank/DDBJ whole genome shotgun (WGS) entry which is preliminary data.</text>
</comment>
<reference evidence="2" key="1">
    <citation type="journal article" date="2004" name="Nature">
        <title>Genome duplication in the teleost fish Tetraodon nigroviridis reveals the early vertebrate proto-karyotype.</title>
        <authorList>
            <person name="Jaillon O."/>
            <person name="Aury J.-M."/>
            <person name="Brunet F."/>
            <person name="Petit J.-L."/>
            <person name="Stange-Thomann N."/>
            <person name="Mauceli E."/>
            <person name="Bouneau L."/>
            <person name="Fischer C."/>
            <person name="Ozouf-Costaz C."/>
            <person name="Bernot A."/>
            <person name="Nicaud S."/>
            <person name="Jaffe D."/>
            <person name="Fisher S."/>
            <person name="Lutfalla G."/>
            <person name="Dossat C."/>
            <person name="Segurens B."/>
            <person name="Dasilva C."/>
            <person name="Salanoubat M."/>
            <person name="Levy M."/>
            <person name="Boudet N."/>
            <person name="Castellano S."/>
            <person name="Anthouard V."/>
            <person name="Jubin C."/>
            <person name="Castelli V."/>
            <person name="Katinka M."/>
            <person name="Vacherie B."/>
            <person name="Biemont C."/>
            <person name="Skalli Z."/>
            <person name="Cattolico L."/>
            <person name="Poulain J."/>
            <person name="De Berardinis V."/>
            <person name="Cruaud C."/>
            <person name="Duprat S."/>
            <person name="Brottier P."/>
            <person name="Coutanceau J.-P."/>
            <person name="Gouzy J."/>
            <person name="Parra G."/>
            <person name="Lardier G."/>
            <person name="Chapple C."/>
            <person name="McKernan K.J."/>
            <person name="McEwan P."/>
            <person name="Bosak S."/>
            <person name="Kellis M."/>
            <person name="Volff J.-N."/>
            <person name="Guigo R."/>
            <person name="Zody M.C."/>
            <person name="Mesirov J."/>
            <person name="Lindblad-Toh K."/>
            <person name="Birren B."/>
            <person name="Nusbaum C."/>
            <person name="Kahn D."/>
            <person name="Robinson-Rechavi M."/>
            <person name="Laudet V."/>
            <person name="Schachter V."/>
            <person name="Quetier F."/>
            <person name="Saurin W."/>
            <person name="Scarpelli C."/>
            <person name="Wincker P."/>
            <person name="Lander E.S."/>
            <person name="Weissenbach J."/>
            <person name="Roest Crollius H."/>
        </authorList>
    </citation>
    <scope>NUCLEOTIDE SEQUENCE [LARGE SCALE GENOMIC DNA]</scope>
</reference>
<protein>
    <submittedName>
        <fullName evidence="2">(spotted green pufferfish) hypothetical protein</fullName>
    </submittedName>
</protein>
<name>Q4RAK7_TETNG</name>
<feature type="compositionally biased region" description="Polar residues" evidence="1">
    <location>
        <begin position="40"/>
        <end position="59"/>
    </location>
</feature>
<proteinExistence type="predicted"/>
<feature type="region of interest" description="Disordered" evidence="1">
    <location>
        <begin position="37"/>
        <end position="72"/>
    </location>
</feature>
<feature type="non-terminal residue" evidence="2">
    <location>
        <position position="1"/>
    </location>
</feature>
<gene>
    <name evidence="2" type="ORF">GSTENG00037305001</name>
</gene>
<dbReference type="KEGG" id="tng:GSTEN00037305G001"/>
<evidence type="ECO:0000313" key="2">
    <source>
        <dbReference type="EMBL" id="CAG14576.1"/>
    </source>
</evidence>
<reference evidence="2" key="2">
    <citation type="submission" date="2004-02" db="EMBL/GenBank/DDBJ databases">
        <authorList>
            <consortium name="Genoscope"/>
            <consortium name="Whitehead Institute Centre for Genome Research"/>
        </authorList>
    </citation>
    <scope>NUCLEOTIDE SEQUENCE</scope>
</reference>
<dbReference type="AlphaFoldDB" id="Q4RAK7"/>
<sequence>VCIRTGRSLWTSSLGMFLPTLLNHGHPGADGALLHAPPGTSASSAPTLRQRWGTVQSTRAAPKQAWVRRRRPTVWSAGGTSSVFCSGTGPPLGVRPWMWSGLD</sequence>
<accession>Q4RAK7</accession>